<evidence type="ECO:0008006" key="5">
    <source>
        <dbReference type="Google" id="ProtNLM"/>
    </source>
</evidence>
<feature type="transmembrane region" description="Helical" evidence="2">
    <location>
        <begin position="33"/>
        <end position="54"/>
    </location>
</feature>
<dbReference type="SUPFAM" id="SSF48452">
    <property type="entry name" value="TPR-like"/>
    <property type="match status" value="3"/>
</dbReference>
<dbReference type="EMBL" id="NRRV01000013">
    <property type="protein sequence ID" value="MBK1630594.1"/>
    <property type="molecule type" value="Genomic_DNA"/>
</dbReference>
<evidence type="ECO:0000256" key="1">
    <source>
        <dbReference type="SAM" id="MobiDB-lite"/>
    </source>
</evidence>
<dbReference type="Gene3D" id="1.25.40.10">
    <property type="entry name" value="Tetratricopeptide repeat domain"/>
    <property type="match status" value="4"/>
</dbReference>
<keyword evidence="2" id="KW-0812">Transmembrane</keyword>
<keyword evidence="2" id="KW-1133">Transmembrane helix</keyword>
<name>A0ABS1CGH8_9GAMM</name>
<evidence type="ECO:0000313" key="4">
    <source>
        <dbReference type="Proteomes" id="UP000748752"/>
    </source>
</evidence>
<keyword evidence="4" id="KW-1185">Reference proteome</keyword>
<feature type="compositionally biased region" description="Low complexity" evidence="1">
    <location>
        <begin position="1"/>
        <end position="13"/>
    </location>
</feature>
<organism evidence="3 4">
    <name type="scientific">Thiohalocapsa halophila</name>
    <dbReference type="NCBI Taxonomy" id="69359"/>
    <lineage>
        <taxon>Bacteria</taxon>
        <taxon>Pseudomonadati</taxon>
        <taxon>Pseudomonadota</taxon>
        <taxon>Gammaproteobacteria</taxon>
        <taxon>Chromatiales</taxon>
        <taxon>Chromatiaceae</taxon>
        <taxon>Thiohalocapsa</taxon>
    </lineage>
</organism>
<feature type="region of interest" description="Disordered" evidence="1">
    <location>
        <begin position="1"/>
        <end position="27"/>
    </location>
</feature>
<gene>
    <name evidence="3" type="ORF">CKO31_07515</name>
</gene>
<accession>A0ABS1CGH8</accession>
<dbReference type="Pfam" id="PF13432">
    <property type="entry name" value="TPR_16"/>
    <property type="match status" value="3"/>
</dbReference>
<keyword evidence="2" id="KW-0472">Membrane</keyword>
<reference evidence="3 4" key="1">
    <citation type="journal article" date="2020" name="Microorganisms">
        <title>Osmotic Adaptation and Compatible Solute Biosynthesis of Phototrophic Bacteria as Revealed from Genome Analyses.</title>
        <authorList>
            <person name="Imhoff J.F."/>
            <person name="Rahn T."/>
            <person name="Kunzel S."/>
            <person name="Keller A."/>
            <person name="Neulinger S.C."/>
        </authorList>
    </citation>
    <scope>NUCLEOTIDE SEQUENCE [LARGE SCALE GENOMIC DNA]</scope>
    <source>
        <strain evidence="3 4">DSM 6210</strain>
    </source>
</reference>
<dbReference type="InterPro" id="IPR011990">
    <property type="entry name" value="TPR-like_helical_dom_sf"/>
</dbReference>
<dbReference type="Proteomes" id="UP000748752">
    <property type="component" value="Unassembled WGS sequence"/>
</dbReference>
<comment type="caution">
    <text evidence="3">The sequence shown here is derived from an EMBL/GenBank/DDBJ whole genome shotgun (WGS) entry which is preliminary data.</text>
</comment>
<sequence>MPAGVVARPGAVASTAAGTRPVPPTDPHRRTKLIAAGVAALSILCLLALVIIVAREQMTSPAMAVADARGGADAGDQRQALEALLARDPHDDTAVAELAALATAERRWREAAEQWGRLAKLDPLHPDARYEQARALLASGDADAATVVLGADGRESSGREQVLLARAALLRGDREAARRHADAAAAAAPGLPALALLQADLAFLAADDARAEALYTDLLDAPDTAAAAQLGLAQIALRRDEQAAALSRLAAIPADAGYQALRARAALYRQLGRDAAAATDLRALIERYGPVPDLVVPLAELTAAAEDAGAVRALRESLLGSGAAALAARHYLQAMEVYLRQDLDQARDYLGWSADFFAGRDLYRWMQLDVGARLGDPALVGAGVRALQDGIVSPLRQARAAAVLTAGARDFADAGDADTAAALADAALTLVPELASARLVAARAALLGDEPDRAEALASALLDDADHRAAALEVLGRAALRAGDTALAAERFAELAATVPDAGIGRYWQGVTAARAGDLGAAESHLRAAYTNRADPRVEAALMDVLMAREDWQAAEALASTLLDAEDAATRARARAYLGGLLRARGEQAAAAQAYAEAAATDPARAAYALAAADLFMAGERWTDAEQLLAAAAARHPDNRYLAFKQALLAQRAGRPAAAERRYRALLADSPGWALPMVNLSELLTEAPEALELAERAAALTPEWSDAQWNLAQRRAEAGDTEGALAAARAVLALAPEHAGAQAMVQRLGDAT</sequence>
<evidence type="ECO:0000313" key="3">
    <source>
        <dbReference type="EMBL" id="MBK1630594.1"/>
    </source>
</evidence>
<proteinExistence type="predicted"/>
<protein>
    <recommendedName>
        <fullName evidence="5">Tetratricopeptide repeat protein</fullName>
    </recommendedName>
</protein>
<evidence type="ECO:0000256" key="2">
    <source>
        <dbReference type="SAM" id="Phobius"/>
    </source>
</evidence>